<evidence type="ECO:0000256" key="2">
    <source>
        <dbReference type="ARBA" id="ARBA00009477"/>
    </source>
</evidence>
<evidence type="ECO:0000313" key="8">
    <source>
        <dbReference type="EMBL" id="MEG3435899.1"/>
    </source>
</evidence>
<accession>A0AAW9QTM3</accession>
<organism evidence="8 9">
    <name type="scientific">Pannus brasiliensis CCIBt3594</name>
    <dbReference type="NCBI Taxonomy" id="1427578"/>
    <lineage>
        <taxon>Bacteria</taxon>
        <taxon>Bacillati</taxon>
        <taxon>Cyanobacteriota</taxon>
        <taxon>Cyanophyceae</taxon>
        <taxon>Oscillatoriophycideae</taxon>
        <taxon>Chroococcales</taxon>
        <taxon>Microcystaceae</taxon>
        <taxon>Pannus</taxon>
    </lineage>
</organism>
<dbReference type="Pfam" id="PF25881">
    <property type="entry name" value="HH_YBHG"/>
    <property type="match status" value="1"/>
</dbReference>
<dbReference type="InterPro" id="IPR058792">
    <property type="entry name" value="Beta-barrel_RND_2"/>
</dbReference>
<dbReference type="Gene3D" id="2.40.30.170">
    <property type="match status" value="1"/>
</dbReference>
<comment type="subcellular location">
    <subcellularLocation>
        <location evidence="1">Cell envelope</location>
    </subcellularLocation>
</comment>
<dbReference type="PANTHER" id="PTHR32347">
    <property type="entry name" value="EFFLUX SYSTEM COMPONENT YKNX-RELATED"/>
    <property type="match status" value="1"/>
</dbReference>
<feature type="domain" description="YbhG-like alpha-helical hairpin" evidence="5">
    <location>
        <begin position="141"/>
        <end position="284"/>
    </location>
</feature>
<dbReference type="AlphaFoldDB" id="A0AAW9QTM3"/>
<comment type="similarity">
    <text evidence="2">Belongs to the membrane fusion protein (MFP) (TC 8.A.1) family.</text>
</comment>
<reference evidence="8 9" key="1">
    <citation type="submission" date="2024-01" db="EMBL/GenBank/DDBJ databases">
        <title>Genomic insights into the taxonomy and metabolism of the cyanobacterium Pannus brasiliensis CCIBt3594.</title>
        <authorList>
            <person name="Machado M."/>
            <person name="Botero N.B."/>
            <person name="Andreote A.P.D."/>
            <person name="Feitosa A.M.T."/>
            <person name="Popin R."/>
            <person name="Sivonen K."/>
            <person name="Fiore M.F."/>
        </authorList>
    </citation>
    <scope>NUCLEOTIDE SEQUENCE [LARGE SCALE GENOMIC DNA]</scope>
    <source>
        <strain evidence="8 9">CCIBt3594</strain>
    </source>
</reference>
<dbReference type="InterPro" id="IPR006143">
    <property type="entry name" value="RND_pump_MFP"/>
</dbReference>
<feature type="domain" description="CusB-like beta-barrel" evidence="6">
    <location>
        <begin position="324"/>
        <end position="394"/>
    </location>
</feature>
<proteinExistence type="inferred from homology"/>
<evidence type="ECO:0000259" key="7">
    <source>
        <dbReference type="Pfam" id="PF25989"/>
    </source>
</evidence>
<dbReference type="PANTHER" id="PTHR32347:SF27">
    <property type="entry name" value="RND EFFLUX PUMP MEMBRANE FUSION PROTEIN BARREL-SANDWICH DOMAIN-CONTAINING PROTEIN"/>
    <property type="match status" value="1"/>
</dbReference>
<evidence type="ECO:0000313" key="9">
    <source>
        <dbReference type="Proteomes" id="UP001328733"/>
    </source>
</evidence>
<dbReference type="Gene3D" id="2.40.420.20">
    <property type="match status" value="1"/>
</dbReference>
<dbReference type="SUPFAM" id="SSF111369">
    <property type="entry name" value="HlyD-like secretion proteins"/>
    <property type="match status" value="2"/>
</dbReference>
<dbReference type="NCBIfam" id="TIGR01730">
    <property type="entry name" value="RND_mfp"/>
    <property type="match status" value="1"/>
</dbReference>
<sequence length="476" mass="51184">MRLDDNKPETESPIIPDRTPIEYDIEPKTSTGNWLSGGRGLILGIALGSFVTFGATRFTSAPRTSRPPVAPPAVAKTEAPAQNVTTAIVSTTRVDRSQKATGTVAARELIPVLSQATGLQIQEIFVDKGDTVRAGQLLARLDDKVLQAQLNQAIANVAASSARLAELQAGARSEEIARAKETIRRIKAEISQATSDRDLARKRVERNRTLEAEGAIARDRLDEVLNEERNKEAIVQQARARLAEAEQQLAQLQAGNRPEAIAQAVAQLAEARSRVQIVRAQLDNTRIISPVNGKISERNARVGDTTNGQNALFRIIENGRLELALKVPETRLPAIRVGSPVTITSDADTSLKLSGRVREIDPVVDEESRQATVKVDLPNTGGLKPGMFLRGSIVTDTATSLTVPMEAVLPKTNDRATIYRVKPDNTVEARNVTLGQILPGDRVEILDGVTAGDRVVVKGAAYLGDGDKIKAESGGV</sequence>
<dbReference type="EMBL" id="JBAFSM010000002">
    <property type="protein sequence ID" value="MEG3435899.1"/>
    <property type="molecule type" value="Genomic_DNA"/>
</dbReference>
<dbReference type="FunFam" id="2.40.30.170:FF:000010">
    <property type="entry name" value="Efflux RND transporter periplasmic adaptor subunit"/>
    <property type="match status" value="1"/>
</dbReference>
<dbReference type="Gene3D" id="2.40.50.100">
    <property type="match status" value="2"/>
</dbReference>
<dbReference type="GO" id="GO:0016020">
    <property type="term" value="C:membrane"/>
    <property type="evidence" value="ECO:0007669"/>
    <property type="project" value="InterPro"/>
</dbReference>
<keyword evidence="9" id="KW-1185">Reference proteome</keyword>
<dbReference type="Pfam" id="PF25954">
    <property type="entry name" value="Beta-barrel_RND_2"/>
    <property type="match status" value="1"/>
</dbReference>
<dbReference type="GO" id="GO:0030313">
    <property type="term" value="C:cell envelope"/>
    <property type="evidence" value="ECO:0007669"/>
    <property type="project" value="UniProtKB-SubCell"/>
</dbReference>
<evidence type="ECO:0000259" key="5">
    <source>
        <dbReference type="Pfam" id="PF25881"/>
    </source>
</evidence>
<protein>
    <submittedName>
        <fullName evidence="8">Efflux RND transporter periplasmic adaptor subunit</fullName>
    </submittedName>
</protein>
<comment type="caution">
    <text evidence="8">The sequence shown here is derived from an EMBL/GenBank/DDBJ whole genome shotgun (WGS) entry which is preliminary data.</text>
</comment>
<dbReference type="InterPro" id="IPR058637">
    <property type="entry name" value="YknX-like_C"/>
</dbReference>
<feature type="coiled-coil region" evidence="4">
    <location>
        <begin position="176"/>
        <end position="281"/>
    </location>
</feature>
<evidence type="ECO:0000256" key="1">
    <source>
        <dbReference type="ARBA" id="ARBA00004196"/>
    </source>
</evidence>
<gene>
    <name evidence="8" type="ORF">V0288_02105</name>
</gene>
<dbReference type="InterPro" id="IPR050465">
    <property type="entry name" value="UPF0194_transport"/>
</dbReference>
<evidence type="ECO:0000259" key="6">
    <source>
        <dbReference type="Pfam" id="PF25954"/>
    </source>
</evidence>
<evidence type="ECO:0000256" key="4">
    <source>
        <dbReference type="SAM" id="Coils"/>
    </source>
</evidence>
<dbReference type="GO" id="GO:0022857">
    <property type="term" value="F:transmembrane transporter activity"/>
    <property type="evidence" value="ECO:0007669"/>
    <property type="project" value="InterPro"/>
</dbReference>
<feature type="domain" description="YknX-like C-terminal permuted SH3-like" evidence="7">
    <location>
        <begin position="401"/>
        <end position="470"/>
    </location>
</feature>
<keyword evidence="3 4" id="KW-0175">Coiled coil</keyword>
<name>A0AAW9QTM3_9CHRO</name>
<dbReference type="Proteomes" id="UP001328733">
    <property type="component" value="Unassembled WGS sequence"/>
</dbReference>
<evidence type="ECO:0000256" key="3">
    <source>
        <dbReference type="ARBA" id="ARBA00023054"/>
    </source>
</evidence>
<dbReference type="Gene3D" id="1.10.287.470">
    <property type="entry name" value="Helix hairpin bin"/>
    <property type="match status" value="3"/>
</dbReference>
<dbReference type="Pfam" id="PF25989">
    <property type="entry name" value="YknX_C"/>
    <property type="match status" value="1"/>
</dbReference>
<dbReference type="InterPro" id="IPR059052">
    <property type="entry name" value="HH_YbhG-like"/>
</dbReference>